<dbReference type="InterPro" id="IPR001451">
    <property type="entry name" value="Hexapep"/>
</dbReference>
<dbReference type="AlphaFoldDB" id="A0A2U8DR94"/>
<keyword evidence="2" id="KW-1185">Reference proteome</keyword>
<protein>
    <recommendedName>
        <fullName evidence="3">Acetyltransferase</fullName>
    </recommendedName>
</protein>
<dbReference type="InterPro" id="IPR050179">
    <property type="entry name" value="Trans_hexapeptide_repeat"/>
</dbReference>
<dbReference type="CDD" id="cd03349">
    <property type="entry name" value="LbH_XAT"/>
    <property type="match status" value="1"/>
</dbReference>
<dbReference type="OrthoDB" id="9801697at2"/>
<dbReference type="Proteomes" id="UP000244910">
    <property type="component" value="Chromosome"/>
</dbReference>
<dbReference type="Gene3D" id="2.160.10.10">
    <property type="entry name" value="Hexapeptide repeat proteins"/>
    <property type="match status" value="1"/>
</dbReference>
<evidence type="ECO:0000313" key="2">
    <source>
        <dbReference type="Proteomes" id="UP000244910"/>
    </source>
</evidence>
<evidence type="ECO:0008006" key="3">
    <source>
        <dbReference type="Google" id="ProtNLM"/>
    </source>
</evidence>
<dbReference type="KEGG" id="cdrk:B9W14_08885"/>
<organism evidence="1 2">
    <name type="scientific">Clostridium drakei</name>
    <dbReference type="NCBI Taxonomy" id="332101"/>
    <lineage>
        <taxon>Bacteria</taxon>
        <taxon>Bacillati</taxon>
        <taxon>Bacillota</taxon>
        <taxon>Clostridia</taxon>
        <taxon>Eubacteriales</taxon>
        <taxon>Clostridiaceae</taxon>
        <taxon>Clostridium</taxon>
    </lineage>
</organism>
<dbReference type="EMBL" id="CP020953">
    <property type="protein sequence ID" value="AWI04602.1"/>
    <property type="molecule type" value="Genomic_DNA"/>
</dbReference>
<sequence length="359" mass="41443">MQKLTLRRIKSMIVKLAVPAWTNRETKMFYFNVENKDSFPLICVGRDSYLADGLITTGANFTFSEGYAVHNLHVGQFSSIGHCSNFTVGLGHNYFNLTTGVSELFKENIEPDYEGNYKEKGQILIQNDVWLGHNVTIMPGVIIHNGAVVAANSHVVKDVPPYALVGGNPAKIIKYRFSKEIIDKLLTIQWWNWSDDKIKENNEFFKSQDITAFCNKFYDEAVDNNKKIKDIQISRLDNTYLFFMDFTDPYGIWKRVIKEFVTKFKSKEDCLLILYIDKESSNNNVELTNSLHQFIHELSTSENFKCSINAYISAKENERSLFKNVDYFITNRSKYTILYSEYAYENNVKIISGVDIPIF</sequence>
<dbReference type="PANTHER" id="PTHR43300:SF11">
    <property type="entry name" value="ACETYLTRANSFERASE RV3034C-RELATED"/>
    <property type="match status" value="1"/>
</dbReference>
<dbReference type="SUPFAM" id="SSF51161">
    <property type="entry name" value="Trimeric LpxA-like enzymes"/>
    <property type="match status" value="1"/>
</dbReference>
<accession>A0A2U8DR94</accession>
<name>A0A2U8DR94_9CLOT</name>
<dbReference type="InterPro" id="IPR011004">
    <property type="entry name" value="Trimer_LpxA-like_sf"/>
</dbReference>
<dbReference type="PANTHER" id="PTHR43300">
    <property type="entry name" value="ACETYLTRANSFERASE"/>
    <property type="match status" value="1"/>
</dbReference>
<dbReference type="Pfam" id="PF00132">
    <property type="entry name" value="Hexapep"/>
    <property type="match status" value="1"/>
</dbReference>
<evidence type="ECO:0000313" key="1">
    <source>
        <dbReference type="EMBL" id="AWI04602.1"/>
    </source>
</evidence>
<gene>
    <name evidence="1" type="ORF">B9W14_08885</name>
</gene>
<reference evidence="2" key="1">
    <citation type="submission" date="2017-04" db="EMBL/GenBank/DDBJ databases">
        <authorList>
            <person name="Song Y."/>
            <person name="Cho B.-K."/>
        </authorList>
    </citation>
    <scope>NUCLEOTIDE SEQUENCE [LARGE SCALE GENOMIC DNA]</scope>
    <source>
        <strain evidence="2">SL1</strain>
    </source>
</reference>
<proteinExistence type="predicted"/>